<keyword evidence="1" id="KW-0597">Phosphoprotein</keyword>
<dbReference type="Pfam" id="PF00072">
    <property type="entry name" value="Response_reg"/>
    <property type="match status" value="1"/>
</dbReference>
<proteinExistence type="predicted"/>
<organism evidence="3">
    <name type="scientific">uncultured microorganism</name>
    <dbReference type="NCBI Taxonomy" id="358574"/>
    <lineage>
        <taxon>unclassified sequences</taxon>
        <taxon>environmental samples</taxon>
    </lineage>
</organism>
<dbReference type="EMBL" id="JF805226">
    <property type="protein sequence ID" value="AEI30582.1"/>
    <property type="molecule type" value="Genomic_DNA"/>
</dbReference>
<evidence type="ECO:0000259" key="2">
    <source>
        <dbReference type="PROSITE" id="PS50110"/>
    </source>
</evidence>
<sequence length="116" mass="13347">MKKVLIVDDELEFTKDFSKALTMFGYEPYQANDGEGAFNIIESKKPDIVLCDYKLPDIEGDKILERTKKGHPEIKFVMITAYYDEAVEKRFRNLGADEVIFKPIVLTQIEALLARL</sequence>
<dbReference type="AlphaFoldDB" id="F8UHS5"/>
<dbReference type="InterPro" id="IPR011006">
    <property type="entry name" value="CheY-like_superfamily"/>
</dbReference>
<dbReference type="CDD" id="cd00156">
    <property type="entry name" value="REC"/>
    <property type="match status" value="1"/>
</dbReference>
<evidence type="ECO:0000256" key="1">
    <source>
        <dbReference type="ARBA" id="ARBA00022553"/>
    </source>
</evidence>
<dbReference type="SUPFAM" id="SSF52172">
    <property type="entry name" value="CheY-like"/>
    <property type="match status" value="1"/>
</dbReference>
<gene>
    <name evidence="3" type="ORF">LDC_03548</name>
</gene>
<reference evidence="3" key="1">
    <citation type="submission" date="2011-04" db="EMBL/GenBank/DDBJ databases">
        <title>Taxonomic and functional metagenomic profiling of the microbial community in the anoxic sediment of a brackish shallow lake (Laguna de Carrizo Central Spain).</title>
        <authorList>
            <consortium name="CONSOLIDER consortium CSD2007-00005"/>
            <person name="Guazzaroni M.-E."/>
            <person name="Richter M."/>
            <person name="Garcia-Salamanca A."/>
            <person name="Yarza P."/>
            <person name="Ferrer M."/>
        </authorList>
    </citation>
    <scope>NUCLEOTIDE SEQUENCE</scope>
</reference>
<dbReference type="PANTHER" id="PTHR44591">
    <property type="entry name" value="STRESS RESPONSE REGULATOR PROTEIN 1"/>
    <property type="match status" value="1"/>
</dbReference>
<dbReference type="PANTHER" id="PTHR44591:SF3">
    <property type="entry name" value="RESPONSE REGULATORY DOMAIN-CONTAINING PROTEIN"/>
    <property type="match status" value="1"/>
</dbReference>
<dbReference type="PROSITE" id="PS50110">
    <property type="entry name" value="RESPONSE_REGULATORY"/>
    <property type="match status" value="1"/>
</dbReference>
<dbReference type="SMART" id="SM00448">
    <property type="entry name" value="REC"/>
    <property type="match status" value="1"/>
</dbReference>
<dbReference type="InterPro" id="IPR050595">
    <property type="entry name" value="Bact_response_regulator"/>
</dbReference>
<protein>
    <submittedName>
        <fullName evidence="3">Signal transduction response regulator receiver region domain-containing protein</fullName>
    </submittedName>
</protein>
<dbReference type="InterPro" id="IPR001789">
    <property type="entry name" value="Sig_transdc_resp-reg_receiver"/>
</dbReference>
<dbReference type="GO" id="GO:0000160">
    <property type="term" value="P:phosphorelay signal transduction system"/>
    <property type="evidence" value="ECO:0007669"/>
    <property type="project" value="InterPro"/>
</dbReference>
<evidence type="ECO:0000313" key="3">
    <source>
        <dbReference type="EMBL" id="AEI30582.1"/>
    </source>
</evidence>
<dbReference type="Gene3D" id="3.40.50.2300">
    <property type="match status" value="1"/>
</dbReference>
<feature type="domain" description="Response regulatory" evidence="2">
    <location>
        <begin position="3"/>
        <end position="116"/>
    </location>
</feature>
<accession>F8UHS5</accession>
<name>F8UHS5_9ZZZZ</name>